<dbReference type="OrthoDB" id="3362560at2"/>
<dbReference type="PRINTS" id="PR00413">
    <property type="entry name" value="HADHALOGNASE"/>
</dbReference>
<dbReference type="InterPro" id="IPR036412">
    <property type="entry name" value="HAD-like_sf"/>
</dbReference>
<dbReference type="SFLD" id="SFLDS00003">
    <property type="entry name" value="Haloacid_Dehalogenase"/>
    <property type="match status" value="1"/>
</dbReference>
<dbReference type="EMBL" id="FODD01000013">
    <property type="protein sequence ID" value="SEN92490.1"/>
    <property type="molecule type" value="Genomic_DNA"/>
</dbReference>
<organism evidence="1 2">
    <name type="scientific">Actinacidiphila rubida</name>
    <dbReference type="NCBI Taxonomy" id="310780"/>
    <lineage>
        <taxon>Bacteria</taxon>
        <taxon>Bacillati</taxon>
        <taxon>Actinomycetota</taxon>
        <taxon>Actinomycetes</taxon>
        <taxon>Kitasatosporales</taxon>
        <taxon>Streptomycetaceae</taxon>
        <taxon>Actinacidiphila</taxon>
    </lineage>
</organism>
<evidence type="ECO:0000313" key="2">
    <source>
        <dbReference type="Proteomes" id="UP000181951"/>
    </source>
</evidence>
<dbReference type="AlphaFoldDB" id="A0A1H8KHP4"/>
<dbReference type="Gene3D" id="3.40.50.1000">
    <property type="entry name" value="HAD superfamily/HAD-like"/>
    <property type="match status" value="1"/>
</dbReference>
<proteinExistence type="predicted"/>
<gene>
    <name evidence="1" type="ORF">SAMN05216267_101314</name>
</gene>
<dbReference type="PANTHER" id="PTHR46649">
    <property type="match status" value="1"/>
</dbReference>
<name>A0A1H8KHP4_9ACTN</name>
<protein>
    <submittedName>
        <fullName evidence="1">Haloacid dehalogenase superfamily, subfamily IA, variant 3 with third motif having DD or ED/haloacid dehalogenase superfamily, subfamily IA, variant 1 with third motif having Dx(3-4)D or Dx(3-4)E</fullName>
    </submittedName>
</protein>
<dbReference type="SFLD" id="SFLDG01129">
    <property type="entry name" value="C1.5:_HAD__Beta-PGM__Phosphata"/>
    <property type="match status" value="1"/>
</dbReference>
<dbReference type="PANTHER" id="PTHR46649:SF4">
    <property type="entry name" value="HALOACID DEHALOGENASE-LIKE HYDROLASE (HAD) SUPERFAMILY PROTEIN"/>
    <property type="match status" value="1"/>
</dbReference>
<dbReference type="RefSeq" id="WP_069465680.1">
    <property type="nucleotide sequence ID" value="NZ_FODD01000013.1"/>
</dbReference>
<dbReference type="InterPro" id="IPR023214">
    <property type="entry name" value="HAD_sf"/>
</dbReference>
<dbReference type="Proteomes" id="UP000181951">
    <property type="component" value="Unassembled WGS sequence"/>
</dbReference>
<evidence type="ECO:0000313" key="1">
    <source>
        <dbReference type="EMBL" id="SEN92490.1"/>
    </source>
</evidence>
<keyword evidence="2" id="KW-1185">Reference proteome</keyword>
<dbReference type="InterPro" id="IPR006439">
    <property type="entry name" value="HAD-SF_hydro_IA"/>
</dbReference>
<reference evidence="1 2" key="1">
    <citation type="submission" date="2016-10" db="EMBL/GenBank/DDBJ databases">
        <authorList>
            <person name="de Groot N.N."/>
        </authorList>
    </citation>
    <scope>NUCLEOTIDE SEQUENCE [LARGE SCALE GENOMIC DNA]</scope>
    <source>
        <strain evidence="1 2">CGMCC 4.2026</strain>
    </source>
</reference>
<sequence>MPFFKAVLFDWVGTLIVPKWGPAEGRPRGASWIERSMRQLGRDASELQVRRISLALSTASERPDVQQGWFRADASPESHRQGYNRWVNAAGIDSALAQEMYAALSDPTDARFAVDAEPTLRTLKAAGLKLAVVSDIHFDLRPGFVKNGLGGYIDHFVLSFEHGICKPDPAMFRLALDALGVQSCEALMVGDRSGYDGAAVEAGVATLLVPPLTQVSQARLHLVSAACGISSP</sequence>
<dbReference type="STRING" id="310780.SAMN05216267_101314"/>
<accession>A0A1H8KHP4</accession>
<dbReference type="Pfam" id="PF00702">
    <property type="entry name" value="Hydrolase"/>
    <property type="match status" value="1"/>
</dbReference>
<dbReference type="SUPFAM" id="SSF56784">
    <property type="entry name" value="HAD-like"/>
    <property type="match status" value="1"/>
</dbReference>
<dbReference type="NCBIfam" id="TIGR01549">
    <property type="entry name" value="HAD-SF-IA-v1"/>
    <property type="match status" value="1"/>
</dbReference>